<dbReference type="Gene3D" id="3.40.190.10">
    <property type="entry name" value="Periplasmic binding protein-like II"/>
    <property type="match status" value="2"/>
</dbReference>
<comment type="caution">
    <text evidence="5">The sequence shown here is derived from an EMBL/GenBank/DDBJ whole genome shotgun (WGS) entry which is preliminary data.</text>
</comment>
<gene>
    <name evidence="5" type="ORF">LA66_12070</name>
</gene>
<name>A0A0B1Q5V1_9HYPH</name>
<evidence type="ECO:0000313" key="5">
    <source>
        <dbReference type="EMBL" id="KHJ54195.1"/>
    </source>
</evidence>
<dbReference type="SMART" id="SM00079">
    <property type="entry name" value="PBPe"/>
    <property type="match status" value="1"/>
</dbReference>
<sequence length="265" mass="28703">MHLIQRLLLAAAATAIVAGPASAQESDADKTWTEIRIGTEGAYPPFNFLNSAGELEGFDVDIARALCTQMKVTCTFVTSDWDGIIPALQNGRFDAIVASMSITPERSEQVLFTNKYYNTPGAIAVPKDSELTEATPEALAGKAIGVQGGTTHSQAAEFFFPDADVRVYPTAEEYKLDIENGRVDAVMDDIVVLSEWLKSDAGACCKVLAQMPVNEEIYGPGAGIALRKGNDKLKSMLDEAIVAIRENGEYQKVQAKYFDFDVYGD</sequence>
<accession>A0A0B1Q5V1</accession>
<evidence type="ECO:0000259" key="4">
    <source>
        <dbReference type="SMART" id="SM00079"/>
    </source>
</evidence>
<feature type="domain" description="Solute-binding protein family 3/N-terminal" evidence="3">
    <location>
        <begin position="34"/>
        <end position="261"/>
    </location>
</feature>
<dbReference type="PANTHER" id="PTHR35936">
    <property type="entry name" value="MEMBRANE-BOUND LYTIC MUREIN TRANSGLYCOSYLASE F"/>
    <property type="match status" value="1"/>
</dbReference>
<dbReference type="InterPro" id="IPR001638">
    <property type="entry name" value="Solute-binding_3/MltF_N"/>
</dbReference>
<feature type="signal peptide" evidence="2">
    <location>
        <begin position="1"/>
        <end position="23"/>
    </location>
</feature>
<dbReference type="OrthoDB" id="9807134at2"/>
<keyword evidence="1 2" id="KW-0732">Signal</keyword>
<feature type="domain" description="Ionotropic glutamate receptor C-terminal" evidence="4">
    <location>
        <begin position="34"/>
        <end position="260"/>
    </location>
</feature>
<organism evidence="5 6">
    <name type="scientific">Aureimonas altamirensis</name>
    <dbReference type="NCBI Taxonomy" id="370622"/>
    <lineage>
        <taxon>Bacteria</taxon>
        <taxon>Pseudomonadati</taxon>
        <taxon>Pseudomonadota</taxon>
        <taxon>Alphaproteobacteria</taxon>
        <taxon>Hyphomicrobiales</taxon>
        <taxon>Aurantimonadaceae</taxon>
        <taxon>Aureimonas</taxon>
    </lineage>
</organism>
<dbReference type="InterPro" id="IPR001320">
    <property type="entry name" value="Iontro_rcpt_C"/>
</dbReference>
<dbReference type="Pfam" id="PF00497">
    <property type="entry name" value="SBP_bac_3"/>
    <property type="match status" value="1"/>
</dbReference>
<dbReference type="PANTHER" id="PTHR35936:SF19">
    <property type="entry name" value="AMINO-ACID-BINDING PROTEIN YXEM-RELATED"/>
    <property type="match status" value="1"/>
</dbReference>
<dbReference type="Proteomes" id="UP000030826">
    <property type="component" value="Unassembled WGS sequence"/>
</dbReference>
<evidence type="ECO:0000256" key="1">
    <source>
        <dbReference type="ARBA" id="ARBA00022729"/>
    </source>
</evidence>
<dbReference type="EMBL" id="JRFJ01000003">
    <property type="protein sequence ID" value="KHJ54195.1"/>
    <property type="molecule type" value="Genomic_DNA"/>
</dbReference>
<dbReference type="STRING" id="370622.LA66_12070"/>
<feature type="chain" id="PRO_5002081232" evidence="2">
    <location>
        <begin position="24"/>
        <end position="265"/>
    </location>
</feature>
<dbReference type="RefSeq" id="WP_039193373.1">
    <property type="nucleotide sequence ID" value="NZ_JRFJ01000003.1"/>
</dbReference>
<dbReference type="SUPFAM" id="SSF53850">
    <property type="entry name" value="Periplasmic binding protein-like II"/>
    <property type="match status" value="1"/>
</dbReference>
<dbReference type="SMART" id="SM00062">
    <property type="entry name" value="PBPb"/>
    <property type="match status" value="1"/>
</dbReference>
<reference evidence="5 6" key="1">
    <citation type="submission" date="2014-09" db="EMBL/GenBank/DDBJ databases">
        <title>Isolation and characterization of Aurantimonas altamirensis ON-56566 from clinical sample following a dog bite.</title>
        <authorList>
            <person name="Eshaghi A."/>
            <person name="Li A."/>
            <person name="Shahinas D."/>
            <person name="Bahn P."/>
            <person name="Kus J.V."/>
            <person name="Patel S.N."/>
        </authorList>
    </citation>
    <scope>NUCLEOTIDE SEQUENCE [LARGE SCALE GENOMIC DNA]</scope>
    <source>
        <strain evidence="5 6">ON-56566</strain>
    </source>
</reference>
<evidence type="ECO:0000259" key="3">
    <source>
        <dbReference type="SMART" id="SM00062"/>
    </source>
</evidence>
<evidence type="ECO:0000313" key="6">
    <source>
        <dbReference type="Proteomes" id="UP000030826"/>
    </source>
</evidence>
<evidence type="ECO:0000256" key="2">
    <source>
        <dbReference type="SAM" id="SignalP"/>
    </source>
</evidence>
<dbReference type="GO" id="GO:0015276">
    <property type="term" value="F:ligand-gated monoatomic ion channel activity"/>
    <property type="evidence" value="ECO:0007669"/>
    <property type="project" value="InterPro"/>
</dbReference>
<protein>
    <submittedName>
        <fullName evidence="5">Amino acid ABC transporter</fullName>
    </submittedName>
</protein>
<proteinExistence type="predicted"/>
<dbReference type="CDD" id="cd13702">
    <property type="entry name" value="PBP2_mlr5654_like"/>
    <property type="match status" value="1"/>
</dbReference>
<dbReference type="AlphaFoldDB" id="A0A0B1Q5V1"/>
<dbReference type="GO" id="GO:0016020">
    <property type="term" value="C:membrane"/>
    <property type="evidence" value="ECO:0007669"/>
    <property type="project" value="InterPro"/>
</dbReference>